<dbReference type="Gene3D" id="3.40.50.2300">
    <property type="match status" value="1"/>
</dbReference>
<evidence type="ECO:0000256" key="12">
    <source>
        <dbReference type="PROSITE-ProRule" id="PRU00169"/>
    </source>
</evidence>
<dbReference type="InterPro" id="IPR004358">
    <property type="entry name" value="Sig_transdc_His_kin-like_C"/>
</dbReference>
<dbReference type="InterPro" id="IPR003594">
    <property type="entry name" value="HATPase_dom"/>
</dbReference>
<dbReference type="SUPFAM" id="SSF55874">
    <property type="entry name" value="ATPase domain of HSP90 chaperone/DNA topoisomerase II/histidine kinase"/>
    <property type="match status" value="1"/>
</dbReference>
<keyword evidence="8" id="KW-0902">Two-component regulatory system</keyword>
<dbReference type="EMBL" id="BDCR01000004">
    <property type="protein sequence ID" value="GAT63628.1"/>
    <property type="molecule type" value="Genomic_DNA"/>
</dbReference>
<dbReference type="SMART" id="SM00387">
    <property type="entry name" value="HATPase_c"/>
    <property type="match status" value="1"/>
</dbReference>
<accession>A0A171AF17</accession>
<dbReference type="Pfam" id="PF02518">
    <property type="entry name" value="HATPase_c"/>
    <property type="match status" value="1"/>
</dbReference>
<evidence type="ECO:0000256" key="9">
    <source>
        <dbReference type="ARBA" id="ARBA00023015"/>
    </source>
</evidence>
<dbReference type="PANTHER" id="PTHR43547:SF2">
    <property type="entry name" value="HYBRID SIGNAL TRANSDUCTION HISTIDINE KINASE C"/>
    <property type="match status" value="1"/>
</dbReference>
<dbReference type="PROSITE" id="PS50109">
    <property type="entry name" value="HIS_KIN"/>
    <property type="match status" value="1"/>
</dbReference>
<evidence type="ECO:0000256" key="4">
    <source>
        <dbReference type="ARBA" id="ARBA00022679"/>
    </source>
</evidence>
<dbReference type="SUPFAM" id="SSF63829">
    <property type="entry name" value="Calcium-dependent phosphotriesterase"/>
    <property type="match status" value="1"/>
</dbReference>
<dbReference type="STRING" id="681398.PJIAN_4167"/>
<dbReference type="InterPro" id="IPR011047">
    <property type="entry name" value="Quinoprotein_ADH-like_sf"/>
</dbReference>
<dbReference type="Pfam" id="PF12833">
    <property type="entry name" value="HTH_18"/>
    <property type="match status" value="1"/>
</dbReference>
<dbReference type="CDD" id="cd00075">
    <property type="entry name" value="HATPase"/>
    <property type="match status" value="1"/>
</dbReference>
<dbReference type="InterPro" id="IPR013783">
    <property type="entry name" value="Ig-like_fold"/>
</dbReference>
<keyword evidence="3 12" id="KW-0597">Phosphoprotein</keyword>
<evidence type="ECO:0000256" key="7">
    <source>
        <dbReference type="ARBA" id="ARBA00022840"/>
    </source>
</evidence>
<evidence type="ECO:0000256" key="5">
    <source>
        <dbReference type="ARBA" id="ARBA00022741"/>
    </source>
</evidence>
<evidence type="ECO:0000256" key="11">
    <source>
        <dbReference type="ARBA" id="ARBA00023163"/>
    </source>
</evidence>
<keyword evidence="10" id="KW-0238">DNA-binding</keyword>
<dbReference type="Gene3D" id="3.30.565.10">
    <property type="entry name" value="Histidine kinase-like ATPase, C-terminal domain"/>
    <property type="match status" value="1"/>
</dbReference>
<dbReference type="SMART" id="SM00388">
    <property type="entry name" value="HisKA"/>
    <property type="match status" value="1"/>
</dbReference>
<dbReference type="SUPFAM" id="SSF47384">
    <property type="entry name" value="Homodimeric domain of signal transducing histidine kinase"/>
    <property type="match status" value="1"/>
</dbReference>
<dbReference type="InterPro" id="IPR015943">
    <property type="entry name" value="WD40/YVTN_repeat-like_dom_sf"/>
</dbReference>
<dbReference type="FunFam" id="3.30.565.10:FF:000037">
    <property type="entry name" value="Hybrid sensor histidine kinase/response regulator"/>
    <property type="match status" value="1"/>
</dbReference>
<dbReference type="InterPro" id="IPR011110">
    <property type="entry name" value="Reg_prop"/>
</dbReference>
<evidence type="ECO:0000313" key="16">
    <source>
        <dbReference type="EMBL" id="GAT63628.1"/>
    </source>
</evidence>
<dbReference type="InterPro" id="IPR011123">
    <property type="entry name" value="Y_Y_Y"/>
</dbReference>
<keyword evidence="5" id="KW-0547">Nucleotide-binding</keyword>
<dbReference type="SUPFAM" id="SSF46689">
    <property type="entry name" value="Homeodomain-like"/>
    <property type="match status" value="1"/>
</dbReference>
<dbReference type="InterPro" id="IPR003661">
    <property type="entry name" value="HisK_dim/P_dom"/>
</dbReference>
<dbReference type="SUPFAM" id="SSF52172">
    <property type="entry name" value="CheY-like"/>
    <property type="match status" value="1"/>
</dbReference>
<dbReference type="GO" id="GO:0043565">
    <property type="term" value="F:sequence-specific DNA binding"/>
    <property type="evidence" value="ECO:0007669"/>
    <property type="project" value="InterPro"/>
</dbReference>
<dbReference type="InterPro" id="IPR036097">
    <property type="entry name" value="HisK_dim/P_sf"/>
</dbReference>
<evidence type="ECO:0000259" key="15">
    <source>
        <dbReference type="PROSITE" id="PS50110"/>
    </source>
</evidence>
<dbReference type="PRINTS" id="PR00344">
    <property type="entry name" value="BCTRLSENSOR"/>
</dbReference>
<gene>
    <name evidence="16" type="ORF">PJIAN_4167</name>
</gene>
<dbReference type="PROSITE" id="PS00041">
    <property type="entry name" value="HTH_ARAC_FAMILY_1"/>
    <property type="match status" value="1"/>
</dbReference>
<comment type="caution">
    <text evidence="16">The sequence shown here is derived from an EMBL/GenBank/DDBJ whole genome shotgun (WGS) entry which is preliminary data.</text>
</comment>
<dbReference type="PROSITE" id="PS01124">
    <property type="entry name" value="HTH_ARAC_FAMILY_2"/>
    <property type="match status" value="1"/>
</dbReference>
<dbReference type="GO" id="GO:0003700">
    <property type="term" value="F:DNA-binding transcription factor activity"/>
    <property type="evidence" value="ECO:0007669"/>
    <property type="project" value="InterPro"/>
</dbReference>
<dbReference type="Pfam" id="PF00512">
    <property type="entry name" value="HisKA"/>
    <property type="match status" value="1"/>
</dbReference>
<evidence type="ECO:0000259" key="14">
    <source>
        <dbReference type="PROSITE" id="PS50109"/>
    </source>
</evidence>
<dbReference type="PROSITE" id="PS50110">
    <property type="entry name" value="RESPONSE_REGULATORY"/>
    <property type="match status" value="1"/>
</dbReference>
<comment type="catalytic activity">
    <reaction evidence="1">
        <text>ATP + protein L-histidine = ADP + protein N-phospho-L-histidine.</text>
        <dbReference type="EC" id="2.7.13.3"/>
    </reaction>
</comment>
<organism evidence="16 17">
    <name type="scientific">Paludibacter jiangxiensis</name>
    <dbReference type="NCBI Taxonomy" id="681398"/>
    <lineage>
        <taxon>Bacteria</taxon>
        <taxon>Pseudomonadati</taxon>
        <taxon>Bacteroidota</taxon>
        <taxon>Bacteroidia</taxon>
        <taxon>Bacteroidales</taxon>
        <taxon>Paludibacteraceae</taxon>
        <taxon>Paludibacter</taxon>
    </lineage>
</organism>
<evidence type="ECO:0000256" key="10">
    <source>
        <dbReference type="ARBA" id="ARBA00023125"/>
    </source>
</evidence>
<dbReference type="InterPro" id="IPR011006">
    <property type="entry name" value="CheY-like_superfamily"/>
</dbReference>
<feature type="modified residue" description="4-aspartylphosphate" evidence="12">
    <location>
        <position position="1086"/>
    </location>
</feature>
<evidence type="ECO:0000256" key="6">
    <source>
        <dbReference type="ARBA" id="ARBA00022777"/>
    </source>
</evidence>
<dbReference type="GO" id="GO:0000155">
    <property type="term" value="F:phosphorelay sensor kinase activity"/>
    <property type="evidence" value="ECO:0007669"/>
    <property type="project" value="InterPro"/>
</dbReference>
<keyword evidence="11" id="KW-0804">Transcription</keyword>
<dbReference type="Gene3D" id="1.10.287.130">
    <property type="match status" value="1"/>
</dbReference>
<evidence type="ECO:0000256" key="2">
    <source>
        <dbReference type="ARBA" id="ARBA00012438"/>
    </source>
</evidence>
<name>A0A171AF17_9BACT</name>
<keyword evidence="4" id="KW-0808">Transferase</keyword>
<dbReference type="Pfam" id="PF00072">
    <property type="entry name" value="Response_reg"/>
    <property type="match status" value="1"/>
</dbReference>
<dbReference type="InterPro" id="IPR001789">
    <property type="entry name" value="Sig_transdc_resp-reg_receiver"/>
</dbReference>
<protein>
    <recommendedName>
        <fullName evidence="2">histidine kinase</fullName>
        <ecNumber evidence="2">2.7.13.3</ecNumber>
    </recommendedName>
</protein>
<feature type="domain" description="Response regulatory" evidence="15">
    <location>
        <begin position="1038"/>
        <end position="1153"/>
    </location>
</feature>
<dbReference type="SMART" id="SM00448">
    <property type="entry name" value="REC"/>
    <property type="match status" value="1"/>
</dbReference>
<dbReference type="Proteomes" id="UP000076586">
    <property type="component" value="Unassembled WGS sequence"/>
</dbReference>
<dbReference type="InterPro" id="IPR018062">
    <property type="entry name" value="HTH_AraC-typ_CS"/>
</dbReference>
<dbReference type="PANTHER" id="PTHR43547">
    <property type="entry name" value="TWO-COMPONENT HISTIDINE KINASE"/>
    <property type="match status" value="1"/>
</dbReference>
<evidence type="ECO:0000256" key="8">
    <source>
        <dbReference type="ARBA" id="ARBA00023012"/>
    </source>
</evidence>
<dbReference type="Pfam" id="PF07495">
    <property type="entry name" value="Y_Y_Y"/>
    <property type="match status" value="1"/>
</dbReference>
<dbReference type="Gene3D" id="2.130.10.10">
    <property type="entry name" value="YVTN repeat-like/Quinoprotein amine dehydrogenase"/>
    <property type="match status" value="2"/>
</dbReference>
<keyword evidence="6" id="KW-0418">Kinase</keyword>
<dbReference type="CDD" id="cd00082">
    <property type="entry name" value="HisKA"/>
    <property type="match status" value="1"/>
</dbReference>
<dbReference type="Pfam" id="PF07494">
    <property type="entry name" value="Reg_prop"/>
    <property type="match status" value="4"/>
</dbReference>
<evidence type="ECO:0000256" key="3">
    <source>
        <dbReference type="ARBA" id="ARBA00022553"/>
    </source>
</evidence>
<reference evidence="17" key="2">
    <citation type="journal article" date="2017" name="Genome Announc.">
        <title>Draft genome sequence of Paludibacter jiangxiensis NM7(T), a propionate-producing fermentative bacterium.</title>
        <authorList>
            <person name="Qiu Y.-L."/>
            <person name="Tourlousse D.M."/>
            <person name="Matsuura N."/>
            <person name="Ohashi A."/>
            <person name="Sekiguchi Y."/>
        </authorList>
    </citation>
    <scope>NUCLEOTIDE SEQUENCE [LARGE SCALE GENOMIC DNA]</scope>
    <source>
        <strain evidence="17">NM7</strain>
    </source>
</reference>
<sequence>MWFSSRYGVNRFDGSKIKTFIRNTNVPTLNSNDINHVTADVFNNKIWISNTWAGINVFDCETETFSSFYHTENDKNSLASNYITNILVTKKGNVWIGTADKGLDLFDPVSKQFKHYNRYRIPNFPSDKISSLAEGKNGDLYIGHPEDGLTIFSPQKKQIRNFKHVNSDKYSIAGNRINFIVYDTDSIVWLATDNGLSIFNPLTGKFRNFKDAGGIHSTIKKDVLCISKTSDNRIWIGTTSDLCYFNRRDIEEILRGKKDVNFMYIQDIFWGISNPSVMRVYEDSFKNIWIGSNGGGCSFISNISPFFNNWKTNRIPGVVNGMNDIEATCICAPENGKVWIGTDGGGINVYENGKNVKIYSRDKGNASSQSYCASIRTSNGDLWFGTPSDGIDIFNQKGIRTSNYQLKLGHCIIYCLYEDNRRNIWIGTNKGLEICNLDTKEITLLTAENGNLPTNEIRSISQDHYNRIWIGTLNKGIILFDKLSKNTKYTKSQIGFNNNVINQIFRDSKNRMWIATGEGLICFPTNRLDKYIILDNKHGLACNSICAIAEDTLGYIWVSTNLGISCYLEAENRFLNYDHFDGALYGNYINNSVAKAPDGTIYFGSTNGVCFFNPLKKQLHVILPPIVFTEFKVYQKDSYKDAPDVSLPMINGNVSLKCNQNIFSVSFNIMNKALQGQIEYSYLLEGLESSWINIGYENHVTFRNIPYNKYKLHVRARYKSQKWQESPSILTITIAPPIWLTWWAKLIYIILLTVGTWYVISYYKKSLQLKNTFLLEKERALKQQKIHEERLRFYANIAHELRTPLTLILGPLEDLQNSLGFSKEQQRKLSLIQKSALRLLNLVTQILEFRKTETQNKQLRIIRANIAEAIMDAGVKFKELNMNPNINFETTIDTDRTLLYFDHEVITTILDNLLSNAFKYTKRGNIHLRLRSVIVNQTEFTEIEVSDTGIGIPEVDLPHIFERYYQASNRANITGIGIGLSLVKNLVDLHKGSIYVDSNPEVGTTFRIRLLTDNSYPNAIHINNDCAVLSEEKSKKPIVLVVEDDIDLRNYIAESLESVYSIVLAENGEKGLEAAHASIPDIIISDIMMPVMDGMEFCKKIKNNIETSHIPVILLTAKDTIQDKALGYEIGADSYITKPFSTILLKSRIENLMSARNKLALLISSNLSLKHHLITESTNKLDNEFIEKITSVIEENLMDEKIDMSSISYQLSMSYSSLYRKIKALTGMSVSEFIRKIRVRKAEQFLLSGKYNVSEITHLVGLNSISYFRECFKEEYGMSPSVYIKKIKENKTSMDLES</sequence>
<evidence type="ECO:0000313" key="17">
    <source>
        <dbReference type="Proteomes" id="UP000076586"/>
    </source>
</evidence>
<dbReference type="Gene3D" id="2.60.40.10">
    <property type="entry name" value="Immunoglobulins"/>
    <property type="match status" value="1"/>
</dbReference>
<feature type="domain" description="Histidine kinase" evidence="14">
    <location>
        <begin position="796"/>
        <end position="1014"/>
    </location>
</feature>
<evidence type="ECO:0000259" key="13">
    <source>
        <dbReference type="PROSITE" id="PS01124"/>
    </source>
</evidence>
<dbReference type="InterPro" id="IPR005467">
    <property type="entry name" value="His_kinase_dom"/>
</dbReference>
<proteinExistence type="predicted"/>
<dbReference type="SMART" id="SM00342">
    <property type="entry name" value="HTH_ARAC"/>
    <property type="match status" value="1"/>
</dbReference>
<evidence type="ECO:0000256" key="1">
    <source>
        <dbReference type="ARBA" id="ARBA00000085"/>
    </source>
</evidence>
<dbReference type="InterPro" id="IPR036890">
    <property type="entry name" value="HATPase_C_sf"/>
</dbReference>
<keyword evidence="7" id="KW-0067">ATP-binding</keyword>
<dbReference type="Gene3D" id="1.10.10.60">
    <property type="entry name" value="Homeodomain-like"/>
    <property type="match status" value="2"/>
</dbReference>
<dbReference type="EC" id="2.7.13.3" evidence="2"/>
<dbReference type="InterPro" id="IPR009057">
    <property type="entry name" value="Homeodomain-like_sf"/>
</dbReference>
<dbReference type="InterPro" id="IPR018060">
    <property type="entry name" value="HTH_AraC"/>
</dbReference>
<reference evidence="17" key="1">
    <citation type="submission" date="2016-04" db="EMBL/GenBank/DDBJ databases">
        <title>Draft genome sequence of Paludibacter jiangxiensis strain NM7.</title>
        <authorList>
            <person name="Qiu Y."/>
            <person name="Matsuura N."/>
            <person name="Ohashi A."/>
            <person name="Tourlousse M.D."/>
            <person name="Sekiguchi Y."/>
        </authorList>
    </citation>
    <scope>NUCLEOTIDE SEQUENCE [LARGE SCALE GENOMIC DNA]</scope>
    <source>
        <strain evidence="17">NM7</strain>
    </source>
</reference>
<keyword evidence="17" id="KW-1185">Reference proteome</keyword>
<dbReference type="GO" id="GO:0005524">
    <property type="term" value="F:ATP binding"/>
    <property type="evidence" value="ECO:0007669"/>
    <property type="project" value="UniProtKB-KW"/>
</dbReference>
<feature type="domain" description="HTH araC/xylS-type" evidence="13">
    <location>
        <begin position="1187"/>
        <end position="1286"/>
    </location>
</feature>
<keyword evidence="9" id="KW-0805">Transcription regulation</keyword>
<dbReference type="CDD" id="cd17574">
    <property type="entry name" value="REC_OmpR"/>
    <property type="match status" value="1"/>
</dbReference>
<dbReference type="SUPFAM" id="SSF50998">
    <property type="entry name" value="Quinoprotein alcohol dehydrogenase-like"/>
    <property type="match status" value="1"/>
</dbReference>